<dbReference type="Pfam" id="PF13365">
    <property type="entry name" value="Trypsin_2"/>
    <property type="match status" value="1"/>
</dbReference>
<evidence type="ECO:0000313" key="4">
    <source>
        <dbReference type="EMBL" id="TDC05960.1"/>
    </source>
</evidence>
<evidence type="ECO:0000256" key="2">
    <source>
        <dbReference type="ARBA" id="ARBA00022801"/>
    </source>
</evidence>
<protein>
    <submittedName>
        <fullName evidence="4">Trypsin-like serine protease</fullName>
    </submittedName>
</protein>
<dbReference type="OrthoDB" id="73775at2"/>
<accession>A0A4R4NEM8</accession>
<feature type="compositionally biased region" description="Low complexity" evidence="3">
    <location>
        <begin position="43"/>
        <end position="52"/>
    </location>
</feature>
<evidence type="ECO:0000313" key="5">
    <source>
        <dbReference type="Proteomes" id="UP000295157"/>
    </source>
</evidence>
<gene>
    <name evidence="4" type="ORF">E1267_17780</name>
</gene>
<dbReference type="Proteomes" id="UP000295157">
    <property type="component" value="Unassembled WGS sequence"/>
</dbReference>
<proteinExistence type="predicted"/>
<dbReference type="PRINTS" id="PR00834">
    <property type="entry name" value="PROTEASES2C"/>
</dbReference>
<sequence>MAVVRGGGADVRTDRGGDVDGVVLEVAVKGLGRPSGPEFRTVPLGGPQELVQGPPPVPGPPPPRQPPAQPPPILEPRPAQGPFAQGLATQGRLPAQGQPLIRGQLGTQGLPVQGQPPAPGTRHGQGAVAPRGRLLVVAALVAALAGGAAGVAGARLSGVSEPAPVAALPRVAPAPSSGLTGLSATAARVLPSVVSVEAGSRGGSGFVVDGSGHILTNAHVVGASGMATVVLNDGRRLSARVVGADDDEDLAVLVADRPGELTPATLGRSSDLSVGDRVLAIGSPLGLSGTVTAGIVSALDREVRLGGAQRTAVQTDASINPGNSGGPLVNDRGEVVGVNTAIAAGRGGGNIGIGFAIPIDRAAPIAERLMRN</sequence>
<dbReference type="InterPro" id="IPR051201">
    <property type="entry name" value="Chloro_Bact_Ser_Proteases"/>
</dbReference>
<dbReference type="PANTHER" id="PTHR43343">
    <property type="entry name" value="PEPTIDASE S12"/>
    <property type="match status" value="1"/>
</dbReference>
<evidence type="ECO:0000256" key="3">
    <source>
        <dbReference type="SAM" id="MobiDB-lite"/>
    </source>
</evidence>
<keyword evidence="1 4" id="KW-0645">Protease</keyword>
<feature type="region of interest" description="Disordered" evidence="3">
    <location>
        <begin position="1"/>
        <end position="20"/>
    </location>
</feature>
<dbReference type="PANTHER" id="PTHR43343:SF3">
    <property type="entry name" value="PROTEASE DO-LIKE 8, CHLOROPLASTIC"/>
    <property type="match status" value="1"/>
</dbReference>
<dbReference type="Gene3D" id="2.40.10.120">
    <property type="match status" value="1"/>
</dbReference>
<feature type="region of interest" description="Disordered" evidence="3">
    <location>
        <begin position="31"/>
        <end position="85"/>
    </location>
</feature>
<name>A0A4R4NEM8_9ACTN</name>
<evidence type="ECO:0000256" key="1">
    <source>
        <dbReference type="ARBA" id="ARBA00022670"/>
    </source>
</evidence>
<comment type="caution">
    <text evidence="4">The sequence shown here is derived from an EMBL/GenBank/DDBJ whole genome shotgun (WGS) entry which is preliminary data.</text>
</comment>
<dbReference type="SUPFAM" id="SSF50494">
    <property type="entry name" value="Trypsin-like serine proteases"/>
    <property type="match status" value="1"/>
</dbReference>
<dbReference type="InterPro" id="IPR009003">
    <property type="entry name" value="Peptidase_S1_PA"/>
</dbReference>
<organism evidence="4 5">
    <name type="scientific">Nonomuraea longispora</name>
    <dbReference type="NCBI Taxonomy" id="1848320"/>
    <lineage>
        <taxon>Bacteria</taxon>
        <taxon>Bacillati</taxon>
        <taxon>Actinomycetota</taxon>
        <taxon>Actinomycetes</taxon>
        <taxon>Streptosporangiales</taxon>
        <taxon>Streptosporangiaceae</taxon>
        <taxon>Nonomuraea</taxon>
    </lineage>
</organism>
<dbReference type="GO" id="GO:0006508">
    <property type="term" value="P:proteolysis"/>
    <property type="evidence" value="ECO:0007669"/>
    <property type="project" value="UniProtKB-KW"/>
</dbReference>
<dbReference type="AlphaFoldDB" id="A0A4R4NEM8"/>
<reference evidence="4 5" key="1">
    <citation type="submission" date="2019-02" db="EMBL/GenBank/DDBJ databases">
        <title>Draft genome sequences of novel Actinobacteria.</title>
        <authorList>
            <person name="Sahin N."/>
            <person name="Ay H."/>
            <person name="Saygin H."/>
        </authorList>
    </citation>
    <scope>NUCLEOTIDE SEQUENCE [LARGE SCALE GENOMIC DNA]</scope>
    <source>
        <strain evidence="4 5">KC201</strain>
    </source>
</reference>
<dbReference type="InterPro" id="IPR001940">
    <property type="entry name" value="Peptidase_S1C"/>
</dbReference>
<dbReference type="GO" id="GO:0004252">
    <property type="term" value="F:serine-type endopeptidase activity"/>
    <property type="evidence" value="ECO:0007669"/>
    <property type="project" value="InterPro"/>
</dbReference>
<keyword evidence="2" id="KW-0378">Hydrolase</keyword>
<keyword evidence="5" id="KW-1185">Reference proteome</keyword>
<feature type="compositionally biased region" description="Pro residues" evidence="3">
    <location>
        <begin position="53"/>
        <end position="75"/>
    </location>
</feature>
<dbReference type="EMBL" id="SMJZ01000061">
    <property type="protein sequence ID" value="TDC05960.1"/>
    <property type="molecule type" value="Genomic_DNA"/>
</dbReference>
<feature type="region of interest" description="Disordered" evidence="3">
    <location>
        <begin position="102"/>
        <end position="126"/>
    </location>
</feature>